<keyword evidence="1" id="KW-0175">Coiled coil</keyword>
<evidence type="ECO:0000256" key="1">
    <source>
        <dbReference type="SAM" id="Coils"/>
    </source>
</evidence>
<proteinExistence type="predicted"/>
<dbReference type="PANTHER" id="PTHR33538:SF2">
    <property type="entry name" value="PROTEIN GAMETE EXPRESSED 1"/>
    <property type="match status" value="1"/>
</dbReference>
<dbReference type="AlphaFoldDB" id="A0AAD8XWR8"/>
<feature type="transmembrane region" description="Helical" evidence="3">
    <location>
        <begin position="411"/>
        <end position="431"/>
    </location>
</feature>
<keyword evidence="3" id="KW-0472">Membrane</keyword>
<comment type="caution">
    <text evidence="5">The sequence shown here is derived from an EMBL/GenBank/DDBJ whole genome shotgun (WGS) entry which is preliminary data.</text>
</comment>
<evidence type="ECO:0000256" key="4">
    <source>
        <dbReference type="SAM" id="SignalP"/>
    </source>
</evidence>
<dbReference type="EMBL" id="JATAAI010000034">
    <property type="protein sequence ID" value="KAK1735321.1"/>
    <property type="molecule type" value="Genomic_DNA"/>
</dbReference>
<evidence type="ECO:0000256" key="2">
    <source>
        <dbReference type="SAM" id="MobiDB-lite"/>
    </source>
</evidence>
<feature type="coiled-coil region" evidence="1">
    <location>
        <begin position="229"/>
        <end position="256"/>
    </location>
</feature>
<keyword evidence="3" id="KW-0812">Transmembrane</keyword>
<protein>
    <submittedName>
        <fullName evidence="5">GEX1/brambleberry-like protein</fullName>
    </submittedName>
</protein>
<feature type="compositionally biased region" description="Basic and acidic residues" evidence="2">
    <location>
        <begin position="625"/>
        <end position="650"/>
    </location>
</feature>
<keyword evidence="4" id="KW-0732">Signal</keyword>
<accession>A0AAD8XWR8</accession>
<evidence type="ECO:0000313" key="6">
    <source>
        <dbReference type="Proteomes" id="UP001224775"/>
    </source>
</evidence>
<dbReference type="Proteomes" id="UP001224775">
    <property type="component" value="Unassembled WGS sequence"/>
</dbReference>
<reference evidence="5" key="1">
    <citation type="submission" date="2023-06" db="EMBL/GenBank/DDBJ databases">
        <title>Survivors Of The Sea: Transcriptome response of Skeletonema marinoi to long-term dormancy.</title>
        <authorList>
            <person name="Pinder M.I.M."/>
            <person name="Kourtchenko O."/>
            <person name="Robertson E.K."/>
            <person name="Larsson T."/>
            <person name="Maumus F."/>
            <person name="Osuna-Cruz C.M."/>
            <person name="Vancaester E."/>
            <person name="Stenow R."/>
            <person name="Vandepoele K."/>
            <person name="Ploug H."/>
            <person name="Bruchert V."/>
            <person name="Godhe A."/>
            <person name="Topel M."/>
        </authorList>
    </citation>
    <scope>NUCLEOTIDE SEQUENCE</scope>
    <source>
        <strain evidence="5">R05AC</strain>
    </source>
</reference>
<keyword evidence="6" id="KW-1185">Reference proteome</keyword>
<feature type="transmembrane region" description="Helical" evidence="3">
    <location>
        <begin position="375"/>
        <end position="399"/>
    </location>
</feature>
<feature type="chain" id="PRO_5042103391" evidence="4">
    <location>
        <begin position="23"/>
        <end position="650"/>
    </location>
</feature>
<feature type="transmembrane region" description="Helical" evidence="3">
    <location>
        <begin position="334"/>
        <end position="354"/>
    </location>
</feature>
<feature type="region of interest" description="Disordered" evidence="2">
    <location>
        <begin position="579"/>
        <end position="650"/>
    </location>
</feature>
<feature type="signal peptide" evidence="4">
    <location>
        <begin position="1"/>
        <end position="22"/>
    </location>
</feature>
<name>A0AAD8XWR8_9STRA</name>
<feature type="region of interest" description="Disordered" evidence="2">
    <location>
        <begin position="488"/>
        <end position="562"/>
    </location>
</feature>
<feature type="compositionally biased region" description="Polar residues" evidence="2">
    <location>
        <begin position="464"/>
        <end position="473"/>
    </location>
</feature>
<feature type="region of interest" description="Disordered" evidence="2">
    <location>
        <begin position="464"/>
        <end position="483"/>
    </location>
</feature>
<feature type="compositionally biased region" description="Acidic residues" evidence="2">
    <location>
        <begin position="591"/>
        <end position="601"/>
    </location>
</feature>
<organism evidence="5 6">
    <name type="scientific">Skeletonema marinoi</name>
    <dbReference type="NCBI Taxonomy" id="267567"/>
    <lineage>
        <taxon>Eukaryota</taxon>
        <taxon>Sar</taxon>
        <taxon>Stramenopiles</taxon>
        <taxon>Ochrophyta</taxon>
        <taxon>Bacillariophyta</taxon>
        <taxon>Coscinodiscophyceae</taxon>
        <taxon>Thalassiosirophycidae</taxon>
        <taxon>Thalassiosirales</taxon>
        <taxon>Skeletonemataceae</taxon>
        <taxon>Skeletonema</taxon>
        <taxon>Skeletonema marinoi-dohrnii complex</taxon>
    </lineage>
</organism>
<dbReference type="PANTHER" id="PTHR33538">
    <property type="entry name" value="PROTEIN GAMETE EXPRESSED 1"/>
    <property type="match status" value="1"/>
</dbReference>
<keyword evidence="3" id="KW-1133">Transmembrane helix</keyword>
<evidence type="ECO:0000313" key="5">
    <source>
        <dbReference type="EMBL" id="KAK1735321.1"/>
    </source>
</evidence>
<sequence>MFNSIRLLVSLFLAAEIFHAQATNSIDGSNAVSSAETILNDMNNAISTTHLMNRASPQCWMESITTISQWGSVSGASYCASMTTEQQKVLALELTNCQLMEENRALFVQDDDSMQVSKYASCHVGEGGSEPYEVSSCLRFMTDFALNLYHQMLLYANDVCNRLTNDMMEQQKEETTLMLIKASSAFVDLTRQQQMEADLAQQDLLEAISRNKVYLEEHQLQWEEANQARQMELARAQEARERAAEAREREVEAREKAALLAMQEIVETNTMHFQEQQQKWEELNSARDKEMHVVEERREQTEAIIKKQQYDMERMQEVIANTNSQMQPLSSMHLYVKMVTSGFTVLKSILIFFLSMNVSWMLTTIPLLSRARRSLYVIFFIGFVMELAVVCLAEDTSLADGGVNVAQLIRIYTRVSAFIACVIAFLMACICPKKDATADITMDELLKRQMEVVAMLGATQQMDSCDSTPTITQHPPALHGTTVQPRYKGNNEEANGDSFIISNPNFKPSRRQRKSSHYQPYHKPLRGCESPVLASKKSAASEPVNRMANTVTPNARFPSHHECEDGRTIIPRQEMRHIQQLQSNAESSSDSSDDSSGDDEPAQLVMTKKKRKHAELQMIESEQGDSSHKHQSKVNETKKKKSKLEEIKIY</sequence>
<gene>
    <name evidence="5" type="ORF">QTG54_013935</name>
</gene>
<evidence type="ECO:0000256" key="3">
    <source>
        <dbReference type="SAM" id="Phobius"/>
    </source>
</evidence>
<dbReference type="InterPro" id="IPR040346">
    <property type="entry name" value="GEX1/Brambleberry"/>
</dbReference>